<evidence type="ECO:0000256" key="1">
    <source>
        <dbReference type="SAM" id="MobiDB-lite"/>
    </source>
</evidence>
<sequence>MRRLMVSLTVLSFGLLAGCGDTDASDATTTDTAAGAGPAAATTDPDSAQVKAENMIADCMKKKGFQYVPHPLDFGDNSPQAKYAGMTSVLQPADEVKAFRAKYGFGGYSRLVYPNDPAVAAPAVDPAKNPNNAIRAGLDPSRQAAYDVALEGSAKKAKAGTEQGAAKGDQGCAGEAAAKYYGSGPSNDKKASAGREYAKFQNDAAMIAAAQKYASCLKAKGYRVTSAQPGMIEQSQFTAAIDAFTQAGQIDAAAAKSALDTEIKAALDDLECRTDYATLARTKWASVITTGNGIG</sequence>
<organism evidence="3 4">
    <name type="scientific">Actinoplanes cyaneus</name>
    <dbReference type="NCBI Taxonomy" id="52696"/>
    <lineage>
        <taxon>Bacteria</taxon>
        <taxon>Bacillati</taxon>
        <taxon>Actinomycetota</taxon>
        <taxon>Actinomycetes</taxon>
        <taxon>Micromonosporales</taxon>
        <taxon>Micromonosporaceae</taxon>
        <taxon>Actinoplanes</taxon>
    </lineage>
</organism>
<dbReference type="Proteomes" id="UP000619479">
    <property type="component" value="Unassembled WGS sequence"/>
</dbReference>
<dbReference type="PROSITE" id="PS51257">
    <property type="entry name" value="PROKAR_LIPOPROTEIN"/>
    <property type="match status" value="1"/>
</dbReference>
<feature type="region of interest" description="Disordered" evidence="1">
    <location>
        <begin position="28"/>
        <end position="47"/>
    </location>
</feature>
<feature type="signal peptide" evidence="2">
    <location>
        <begin position="1"/>
        <end position="17"/>
    </location>
</feature>
<comment type="caution">
    <text evidence="3">The sequence shown here is derived from an EMBL/GenBank/DDBJ whole genome shotgun (WGS) entry which is preliminary data.</text>
</comment>
<name>A0A919IS62_9ACTN</name>
<evidence type="ECO:0000256" key="2">
    <source>
        <dbReference type="SAM" id="SignalP"/>
    </source>
</evidence>
<dbReference type="AlphaFoldDB" id="A0A919IS62"/>
<keyword evidence="4" id="KW-1185">Reference proteome</keyword>
<accession>A0A919IS62</accession>
<reference evidence="3" key="1">
    <citation type="submission" date="2021-01" db="EMBL/GenBank/DDBJ databases">
        <title>Whole genome shotgun sequence of Actinoplanes cyaneus NBRC 14990.</title>
        <authorList>
            <person name="Komaki H."/>
            <person name="Tamura T."/>
        </authorList>
    </citation>
    <scope>NUCLEOTIDE SEQUENCE</scope>
    <source>
        <strain evidence="3">NBRC 14990</strain>
    </source>
</reference>
<gene>
    <name evidence="3" type="ORF">Acy02nite_86600</name>
</gene>
<keyword evidence="2" id="KW-0732">Signal</keyword>
<evidence type="ECO:0000313" key="3">
    <source>
        <dbReference type="EMBL" id="GID70779.1"/>
    </source>
</evidence>
<feature type="chain" id="PRO_5038657282" evidence="2">
    <location>
        <begin position="18"/>
        <end position="295"/>
    </location>
</feature>
<proteinExistence type="predicted"/>
<evidence type="ECO:0000313" key="4">
    <source>
        <dbReference type="Proteomes" id="UP000619479"/>
    </source>
</evidence>
<dbReference type="RefSeq" id="WP_203755058.1">
    <property type="nucleotide sequence ID" value="NZ_BAAAUC010000064.1"/>
</dbReference>
<dbReference type="EMBL" id="BOMH01000082">
    <property type="protein sequence ID" value="GID70779.1"/>
    <property type="molecule type" value="Genomic_DNA"/>
</dbReference>
<protein>
    <submittedName>
        <fullName evidence="3">Uncharacterized protein</fullName>
    </submittedName>
</protein>